<accession>A0A4C1UQ82</accession>
<evidence type="ECO:0000256" key="1">
    <source>
        <dbReference type="SAM" id="MobiDB-lite"/>
    </source>
</evidence>
<dbReference type="Proteomes" id="UP000299102">
    <property type="component" value="Unassembled WGS sequence"/>
</dbReference>
<name>A0A4C1UQ82_EUMVA</name>
<reference evidence="2 3" key="1">
    <citation type="journal article" date="2019" name="Commun. Biol.">
        <title>The bagworm genome reveals a unique fibroin gene that provides high tensile strength.</title>
        <authorList>
            <person name="Kono N."/>
            <person name="Nakamura H."/>
            <person name="Ohtoshi R."/>
            <person name="Tomita M."/>
            <person name="Numata K."/>
            <person name="Arakawa K."/>
        </authorList>
    </citation>
    <scope>NUCLEOTIDE SEQUENCE [LARGE SCALE GENOMIC DNA]</scope>
</reference>
<sequence>MRKINSCGAGESEIMQLSSPRSDRPTAADAGVVQLRFQDNTVKLPITVRTHRIHCTLSVSAHCPLRRSAAGCRGDWRARGAAARYIHEKVSMHFDLLHPGSTGFVLKRIAIKTVS</sequence>
<keyword evidence="3" id="KW-1185">Reference proteome</keyword>
<dbReference type="EMBL" id="BGZK01000203">
    <property type="protein sequence ID" value="GBP28136.1"/>
    <property type="molecule type" value="Genomic_DNA"/>
</dbReference>
<comment type="caution">
    <text evidence="2">The sequence shown here is derived from an EMBL/GenBank/DDBJ whole genome shotgun (WGS) entry which is preliminary data.</text>
</comment>
<dbReference type="AlphaFoldDB" id="A0A4C1UQ82"/>
<proteinExistence type="predicted"/>
<feature type="region of interest" description="Disordered" evidence="1">
    <location>
        <begin position="1"/>
        <end position="27"/>
    </location>
</feature>
<evidence type="ECO:0000313" key="3">
    <source>
        <dbReference type="Proteomes" id="UP000299102"/>
    </source>
</evidence>
<organism evidence="2 3">
    <name type="scientific">Eumeta variegata</name>
    <name type="common">Bagworm moth</name>
    <name type="synonym">Eumeta japonica</name>
    <dbReference type="NCBI Taxonomy" id="151549"/>
    <lineage>
        <taxon>Eukaryota</taxon>
        <taxon>Metazoa</taxon>
        <taxon>Ecdysozoa</taxon>
        <taxon>Arthropoda</taxon>
        <taxon>Hexapoda</taxon>
        <taxon>Insecta</taxon>
        <taxon>Pterygota</taxon>
        <taxon>Neoptera</taxon>
        <taxon>Endopterygota</taxon>
        <taxon>Lepidoptera</taxon>
        <taxon>Glossata</taxon>
        <taxon>Ditrysia</taxon>
        <taxon>Tineoidea</taxon>
        <taxon>Psychidae</taxon>
        <taxon>Oiketicinae</taxon>
        <taxon>Eumeta</taxon>
    </lineage>
</organism>
<protein>
    <submittedName>
        <fullName evidence="2">Uncharacterized protein</fullName>
    </submittedName>
</protein>
<gene>
    <name evidence="2" type="ORF">EVAR_76230_1</name>
</gene>
<evidence type="ECO:0000313" key="2">
    <source>
        <dbReference type="EMBL" id="GBP28136.1"/>
    </source>
</evidence>